<evidence type="ECO:0000256" key="1">
    <source>
        <dbReference type="ARBA" id="ARBA00023015"/>
    </source>
</evidence>
<feature type="domain" description="HTH gntR-type" evidence="4">
    <location>
        <begin position="28"/>
        <end position="95"/>
    </location>
</feature>
<dbReference type="RefSeq" id="WP_082828230.1">
    <property type="nucleotide sequence ID" value="NZ_CP121045.1"/>
</dbReference>
<dbReference type="PROSITE" id="PS50949">
    <property type="entry name" value="HTH_GNTR"/>
    <property type="match status" value="1"/>
</dbReference>
<dbReference type="Gene3D" id="1.20.120.530">
    <property type="entry name" value="GntR ligand-binding domain-like"/>
    <property type="match status" value="1"/>
</dbReference>
<evidence type="ECO:0000259" key="4">
    <source>
        <dbReference type="PROSITE" id="PS50949"/>
    </source>
</evidence>
<dbReference type="SMART" id="SM00895">
    <property type="entry name" value="FCD"/>
    <property type="match status" value="1"/>
</dbReference>
<dbReference type="CDD" id="cd07377">
    <property type="entry name" value="WHTH_GntR"/>
    <property type="match status" value="1"/>
</dbReference>
<dbReference type="Gene3D" id="1.10.10.10">
    <property type="entry name" value="Winged helix-like DNA-binding domain superfamily/Winged helix DNA-binding domain"/>
    <property type="match status" value="1"/>
</dbReference>
<dbReference type="InterPro" id="IPR036390">
    <property type="entry name" value="WH_DNA-bd_sf"/>
</dbReference>
<comment type="caution">
    <text evidence="5">The sequence shown here is derived from an EMBL/GenBank/DDBJ whole genome shotgun (WGS) entry which is preliminary data.</text>
</comment>
<dbReference type="GO" id="GO:0003700">
    <property type="term" value="F:DNA-binding transcription factor activity"/>
    <property type="evidence" value="ECO:0007669"/>
    <property type="project" value="InterPro"/>
</dbReference>
<dbReference type="InterPro" id="IPR000524">
    <property type="entry name" value="Tscrpt_reg_HTH_GntR"/>
</dbReference>
<evidence type="ECO:0000313" key="5">
    <source>
        <dbReference type="EMBL" id="HAE47781.1"/>
    </source>
</evidence>
<keyword evidence="2" id="KW-0238">DNA-binding</keyword>
<accession>A0A3B9IIT2</accession>
<dbReference type="GO" id="GO:0003677">
    <property type="term" value="F:DNA binding"/>
    <property type="evidence" value="ECO:0007669"/>
    <property type="project" value="UniProtKB-KW"/>
</dbReference>
<dbReference type="PANTHER" id="PTHR43537">
    <property type="entry name" value="TRANSCRIPTIONAL REGULATOR, GNTR FAMILY"/>
    <property type="match status" value="1"/>
</dbReference>
<reference evidence="5 6" key="1">
    <citation type="journal article" date="2018" name="Nat. Biotechnol.">
        <title>A standardized bacterial taxonomy based on genome phylogeny substantially revises the tree of life.</title>
        <authorList>
            <person name="Parks D.H."/>
            <person name="Chuvochina M."/>
            <person name="Waite D.W."/>
            <person name="Rinke C."/>
            <person name="Skarshewski A."/>
            <person name="Chaumeil P.A."/>
            <person name="Hugenholtz P."/>
        </authorList>
    </citation>
    <scope>NUCLEOTIDE SEQUENCE [LARGE SCALE GENOMIC DNA]</scope>
    <source>
        <strain evidence="5">UBA8739</strain>
    </source>
</reference>
<organism evidence="5 6">
    <name type="scientific">Tistrella mobilis</name>
    <dbReference type="NCBI Taxonomy" id="171437"/>
    <lineage>
        <taxon>Bacteria</taxon>
        <taxon>Pseudomonadati</taxon>
        <taxon>Pseudomonadota</taxon>
        <taxon>Alphaproteobacteria</taxon>
        <taxon>Geminicoccales</taxon>
        <taxon>Geminicoccaceae</taxon>
        <taxon>Tistrella</taxon>
    </lineage>
</organism>
<gene>
    <name evidence="5" type="ORF">DCK97_10215</name>
</gene>
<dbReference type="InterPro" id="IPR008920">
    <property type="entry name" value="TF_FadR/GntR_C"/>
</dbReference>
<evidence type="ECO:0000256" key="2">
    <source>
        <dbReference type="ARBA" id="ARBA00023125"/>
    </source>
</evidence>
<dbReference type="InterPro" id="IPR011711">
    <property type="entry name" value="GntR_C"/>
</dbReference>
<proteinExistence type="predicted"/>
<dbReference type="Pfam" id="PF07729">
    <property type="entry name" value="FCD"/>
    <property type="match status" value="1"/>
</dbReference>
<dbReference type="GeneID" id="97240083"/>
<sequence length="238" mass="25928">MTATGPTRPPHSAAGTQATPQLAALAQDDLVNRIAQVLTEAIMKGGFAPGARLTEATIARDLGVSRAPVREAARLLENRGLVVAVPRRGFFVRSFDAADLDQIYDLRMCLERHAGGLLAGRLTPEMDTALSAQVQLLHRLAEAGDGDRQIEEDLKFHRMICVFAGNRRLLKVFDELTAETRYGIAMIGRLYDDPHEIARTHEPLLDALRSGDATSFAEASDYHIGTARQRVVAMFGPG</sequence>
<protein>
    <submittedName>
        <fullName evidence="5">GntR family transcriptional regulator</fullName>
    </submittedName>
</protein>
<dbReference type="SUPFAM" id="SSF46785">
    <property type="entry name" value="Winged helix' DNA-binding domain"/>
    <property type="match status" value="1"/>
</dbReference>
<keyword evidence="1" id="KW-0805">Transcription regulation</keyword>
<dbReference type="AlphaFoldDB" id="A0A3B9IIT2"/>
<name>A0A3B9IIT2_9PROT</name>
<dbReference type="OrthoDB" id="9788098at2"/>
<dbReference type="InterPro" id="IPR036388">
    <property type="entry name" value="WH-like_DNA-bd_sf"/>
</dbReference>
<evidence type="ECO:0000256" key="3">
    <source>
        <dbReference type="ARBA" id="ARBA00023163"/>
    </source>
</evidence>
<evidence type="ECO:0000313" key="6">
    <source>
        <dbReference type="Proteomes" id="UP000257706"/>
    </source>
</evidence>
<dbReference type="Proteomes" id="UP000257706">
    <property type="component" value="Unassembled WGS sequence"/>
</dbReference>
<dbReference type="Pfam" id="PF00392">
    <property type="entry name" value="GntR"/>
    <property type="match status" value="1"/>
</dbReference>
<dbReference type="SMART" id="SM00345">
    <property type="entry name" value="HTH_GNTR"/>
    <property type="match status" value="1"/>
</dbReference>
<dbReference type="PANTHER" id="PTHR43537:SF5">
    <property type="entry name" value="UXU OPERON TRANSCRIPTIONAL REGULATOR"/>
    <property type="match status" value="1"/>
</dbReference>
<keyword evidence="3" id="KW-0804">Transcription</keyword>
<dbReference type="EMBL" id="DMAI01000158">
    <property type="protein sequence ID" value="HAE47781.1"/>
    <property type="molecule type" value="Genomic_DNA"/>
</dbReference>
<dbReference type="SUPFAM" id="SSF48008">
    <property type="entry name" value="GntR ligand-binding domain-like"/>
    <property type="match status" value="1"/>
</dbReference>